<dbReference type="GO" id="GO:0005829">
    <property type="term" value="C:cytosol"/>
    <property type="evidence" value="ECO:0007669"/>
    <property type="project" value="GOC"/>
</dbReference>
<feature type="compositionally biased region" description="Polar residues" evidence="4">
    <location>
        <begin position="1288"/>
        <end position="1299"/>
    </location>
</feature>
<feature type="domain" description="DOP1 N-terminal" evidence="5">
    <location>
        <begin position="8"/>
        <end position="303"/>
    </location>
</feature>
<protein>
    <submittedName>
        <fullName evidence="7">Protein dopey-2</fullName>
    </submittedName>
</protein>
<feature type="region of interest" description="Disordered" evidence="4">
    <location>
        <begin position="2038"/>
        <end position="2085"/>
    </location>
</feature>
<keyword evidence="8" id="KW-1185">Reference proteome</keyword>
<dbReference type="PANTHER" id="PTHR14042">
    <property type="entry name" value="DOPEY-RELATED"/>
    <property type="match status" value="1"/>
</dbReference>
<feature type="compositionally biased region" description="Polar residues" evidence="4">
    <location>
        <begin position="2076"/>
        <end position="2085"/>
    </location>
</feature>
<dbReference type="GO" id="GO:0015031">
    <property type="term" value="P:protein transport"/>
    <property type="evidence" value="ECO:0007669"/>
    <property type="project" value="UniProtKB-KW"/>
</dbReference>
<organism evidence="7 8">
    <name type="scientific">Fasciolopsis buskii</name>
    <dbReference type="NCBI Taxonomy" id="27845"/>
    <lineage>
        <taxon>Eukaryota</taxon>
        <taxon>Metazoa</taxon>
        <taxon>Spiralia</taxon>
        <taxon>Lophotrochozoa</taxon>
        <taxon>Platyhelminthes</taxon>
        <taxon>Trematoda</taxon>
        <taxon>Digenea</taxon>
        <taxon>Plagiorchiida</taxon>
        <taxon>Echinostomata</taxon>
        <taxon>Echinostomatoidea</taxon>
        <taxon>Fasciolidae</taxon>
        <taxon>Fasciolopsis</taxon>
    </lineage>
</organism>
<dbReference type="Pfam" id="PF04118">
    <property type="entry name" value="Dopey_N"/>
    <property type="match status" value="1"/>
</dbReference>
<evidence type="ECO:0000256" key="4">
    <source>
        <dbReference type="SAM" id="MobiDB-lite"/>
    </source>
</evidence>
<feature type="compositionally biased region" description="Polar residues" evidence="4">
    <location>
        <begin position="1571"/>
        <end position="1596"/>
    </location>
</feature>
<dbReference type="OrthoDB" id="297643at2759"/>
<feature type="compositionally biased region" description="Polar residues" evidence="4">
    <location>
        <begin position="898"/>
        <end position="915"/>
    </location>
</feature>
<comment type="caution">
    <text evidence="7">The sequence shown here is derived from an EMBL/GenBank/DDBJ whole genome shotgun (WGS) entry which is preliminary data.</text>
</comment>
<dbReference type="GO" id="GO:0005802">
    <property type="term" value="C:trans-Golgi network"/>
    <property type="evidence" value="ECO:0007669"/>
    <property type="project" value="TreeGrafter"/>
</dbReference>
<evidence type="ECO:0000259" key="5">
    <source>
        <dbReference type="Pfam" id="PF04118"/>
    </source>
</evidence>
<feature type="region of interest" description="Disordered" evidence="4">
    <location>
        <begin position="1694"/>
        <end position="1718"/>
    </location>
</feature>
<feature type="compositionally biased region" description="Basic and acidic residues" evidence="4">
    <location>
        <begin position="1314"/>
        <end position="1324"/>
    </location>
</feature>
<feature type="domain" description="DOP1-like TPR" evidence="6">
    <location>
        <begin position="1374"/>
        <end position="1558"/>
    </location>
</feature>
<feature type="region of interest" description="Disordered" evidence="4">
    <location>
        <begin position="898"/>
        <end position="920"/>
    </location>
</feature>
<feature type="compositionally biased region" description="Polar residues" evidence="4">
    <location>
        <begin position="2039"/>
        <end position="2060"/>
    </location>
</feature>
<name>A0A8E0RZW8_9TREM</name>
<comment type="similarity">
    <text evidence="3">Belongs to the DOP1 family.</text>
</comment>
<feature type="compositionally biased region" description="Basic and acidic residues" evidence="4">
    <location>
        <begin position="1701"/>
        <end position="1714"/>
    </location>
</feature>
<dbReference type="Proteomes" id="UP000728185">
    <property type="component" value="Unassembled WGS sequence"/>
</dbReference>
<dbReference type="InterPro" id="IPR056459">
    <property type="entry name" value="TPR_DOP1"/>
</dbReference>
<feature type="compositionally biased region" description="Low complexity" evidence="4">
    <location>
        <begin position="2064"/>
        <end position="2075"/>
    </location>
</feature>
<dbReference type="Pfam" id="PF24601">
    <property type="entry name" value="TPR_DOP1"/>
    <property type="match status" value="2"/>
</dbReference>
<evidence type="ECO:0000256" key="3">
    <source>
        <dbReference type="ARBA" id="ARBA00046326"/>
    </source>
</evidence>
<dbReference type="GO" id="GO:0005768">
    <property type="term" value="C:endosome"/>
    <property type="evidence" value="ECO:0007669"/>
    <property type="project" value="TreeGrafter"/>
</dbReference>
<accession>A0A8E0RZW8</accession>
<evidence type="ECO:0000256" key="2">
    <source>
        <dbReference type="ARBA" id="ARBA00022927"/>
    </source>
</evidence>
<feature type="compositionally biased region" description="Acidic residues" evidence="4">
    <location>
        <begin position="1300"/>
        <end position="1313"/>
    </location>
</feature>
<feature type="region of interest" description="Disordered" evidence="4">
    <location>
        <begin position="1562"/>
        <end position="1596"/>
    </location>
</feature>
<dbReference type="PANTHER" id="PTHR14042:SF24">
    <property type="entry name" value="PROTEIN DOPEY-1 HOMOLOG"/>
    <property type="match status" value="1"/>
</dbReference>
<keyword evidence="1" id="KW-0813">Transport</keyword>
<dbReference type="EMBL" id="LUCM01005557">
    <property type="protein sequence ID" value="KAA0192634.1"/>
    <property type="molecule type" value="Genomic_DNA"/>
</dbReference>
<gene>
    <name evidence="7" type="ORF">FBUS_00352</name>
</gene>
<evidence type="ECO:0000313" key="8">
    <source>
        <dbReference type="Proteomes" id="UP000728185"/>
    </source>
</evidence>
<evidence type="ECO:0000259" key="6">
    <source>
        <dbReference type="Pfam" id="PF24601"/>
    </source>
</evidence>
<feature type="domain" description="DOP1-like TPR" evidence="6">
    <location>
        <begin position="1840"/>
        <end position="1929"/>
    </location>
</feature>
<proteinExistence type="inferred from homology"/>
<evidence type="ECO:0000256" key="1">
    <source>
        <dbReference type="ARBA" id="ARBA00022448"/>
    </source>
</evidence>
<feature type="region of interest" description="Disordered" evidence="4">
    <location>
        <begin position="1259"/>
        <end position="1331"/>
    </location>
</feature>
<feature type="non-terminal residue" evidence="7">
    <location>
        <position position="2085"/>
    </location>
</feature>
<reference evidence="7" key="1">
    <citation type="submission" date="2019-05" db="EMBL/GenBank/DDBJ databases">
        <title>Annotation for the trematode Fasciolopsis buski.</title>
        <authorList>
            <person name="Choi Y.-J."/>
        </authorList>
    </citation>
    <scope>NUCLEOTIDE SEQUENCE</scope>
    <source>
        <strain evidence="7">HT</strain>
        <tissue evidence="7">Whole worm</tissue>
    </source>
</reference>
<dbReference type="InterPro" id="IPR040314">
    <property type="entry name" value="DOP1"/>
</dbReference>
<dbReference type="GO" id="GO:0006895">
    <property type="term" value="P:Golgi to endosome transport"/>
    <property type="evidence" value="ECO:0007669"/>
    <property type="project" value="InterPro"/>
</dbReference>
<dbReference type="InterPro" id="IPR007249">
    <property type="entry name" value="DOP1_N"/>
</dbReference>
<sequence>MNYEDPSDSKFKVFTAQVDKSLKGFEYSTEWADLISALGRLIKVIQSNAKAGHIPRSFLVGKRLAQCLHPALPPGVHCKTLECYDVIFRTIGQNKLATDLSIYGCGLFTLLGPSAMTVKPPLFDVFEEHLLPLRTALHPAFLGLLLGLLPGLEQGAEFFDRGNRTIELFCSAVDPKFFYTCLWKLMIYSPSIRMFGMTFVVNHFNRRKTLSEQEYLYGLDKRILFQSLCCLFGDTVLLVQRDALDFVQSALPLHFYATGPEQLRIGGELVTEEDYADLCHASLCVLLRRDASLNRRLFLWLKGGQHVEVGGTGQPVSLANSILSANEREALRVAHPNDWDQAMQDRYFATYSRNLLIGAILRVLQSPDRLPLPTQLIGLWGSGNVSIRPPLNYFASERGVSERPFRIMAGLLDRCDLGGAVIEDLLPDLLWYTYHEYILLRQRSIAWNNGDSTAIIRRLGQTEVSQDAPNNMLTLMSDHVVAKGTVRLPNQRKPFCVFPADRDNLITPILSSVVEPTELNGTDPVEMKARSAQDSTSQSTRELMSSGSGRLTYADEFLRTAHLFLSNLDGDFLWGFLERRFRDRLISISNSATAVNSSFCCKSPRTLNLEQLCSVVQFILSHLPIDTYPSVRAIYLPRLFSFLMDCLLERFQSEPSTVAPSDPIANPVMPMRKKDLTCLLRLLESVVRQVFEYIITVFDHNIVQYPPNSKNDRNTSSTAPIDSLDDLTVIASGIGKFRQFLGLFCVHGLQLSSTQLSDFVASLMHNKSTQSDADKSRGPKLYSPDSLVNTSAWRTLFSQLCCLLSQMSNFPFLVSEEQFLGHSKDTNDPHGTSNLMQLFRGDLIGAPGSGDAILPEWLVCLLYLASEVAEFDLKAVALYTLLELFHASTSVNGWTTSISDPPTSPFSSARSTKGSAGTGSADAKMRLTLPVLSGRLLSFLATETNTFLRLGISLWTYLAPNQSAYHEDAANLLVRLHQLNPPTLSGGSAQQQQLADARLPCGSLLSSSNLFAGTGSTVESFILSQMRSGDLRTQVDAQERFALLWHLTRTAPLVKKERQNHHIFHRLPSDHSPHLPMWSKSPGCAGTIAAPCWRRFAMGLSQLDGGADGDTGSDPLSATKLPGPQTVPFYRQVQSIFRKPRLVCALLLLDNLDADTPWGPLGVIGTANPFQSAPSSVAQHSVNDWFGSISSCTADVQNNGIVQAVLREQAIQWVCRALRTGQVGRLVAPLLAALLHPATVRISVKARVLQEIQQALRTRKQQKRSSPFSGQEMAPKGDLVNVGDQSEVETGSEVNFTVSSDEDSVVTDADSTDGDQKKSLKPTEADVFSGNRRPVDLMSMLQQQLRTLQVGTSSDAHLRKLKRNGRESATTMLPLHEHLVMHVQNHDANQVIYALSRIRAILHVAPTLFVHALVAAPVTTGKSGDRVGVSSLSLFGLNLAELLTRHRRALAGGNFYGSATQSELVHTLRTQANLLEVLINLCLTVMCSQLPYPGSFASPTRSNRVAGTIDSSVNIPRPAALVCSSRYEFTEAEFRANKCAQKAAVEVLELIIRELVRTKRRFDPTGHHSSMDPQNVQDVNQKATSSSRSVDPTSLRSNQITAIPDRRWIDATVRRTCLVPAVLHCLATAVEIAHWPGNIEQLLSSDAESPTLPICVHLLLMNELSANFPPQYNGIYCAALIRLTQAVLELQVWSTQSPSPDRPRRSETAARESKANQSFSNTIWPASHTIGTRDNKLISTTDSATQENMVEFSTSITSGQQMVRLWVDAFCGLPKSLTYEPLFRNSCLTTHWPYTTPHSGTSNHLDQGALLIDIITLGLRASSLASPGLCESNMGLVSRLDLHPIWYQFVFSTLYCWGRYTPQLTRAVVQQICTTLNALGRQFVERPGDLSLNNEYLKADWDSKTKYVLGQLPPDYILSSVGCLQGIFHALMLPGGNAITAALLRKSTNPLAPDPPSGFTSASYVAGLPESVNNAAQIANTLNQLIDSNPAVAIEFSQEQTTMTNLSVDNPAPCIVENLSESHRLVVSQNALAEPSVVLATSGSSRPTATPTGDSKNSEINEQDSNNGTNDSNSNFTAIFTNRTK</sequence>
<evidence type="ECO:0000313" key="7">
    <source>
        <dbReference type="EMBL" id="KAA0192634.1"/>
    </source>
</evidence>
<keyword evidence="2" id="KW-0653">Protein transport</keyword>